<dbReference type="InterPro" id="IPR016181">
    <property type="entry name" value="Acyl_CoA_acyltransferase"/>
</dbReference>
<feature type="domain" description="N-acetyltransferase" evidence="2">
    <location>
        <begin position="9"/>
        <end position="95"/>
    </location>
</feature>
<evidence type="ECO:0000313" key="3">
    <source>
        <dbReference type="EMBL" id="GGJ53059.1"/>
    </source>
</evidence>
<keyword evidence="4" id="KW-1185">Reference proteome</keyword>
<feature type="domain" description="N-acetyltransferase" evidence="1">
    <location>
        <begin position="1"/>
        <end position="104"/>
    </location>
</feature>
<protein>
    <submittedName>
        <fullName evidence="3">N-acetyltransferase</fullName>
    </submittedName>
</protein>
<dbReference type="PROSITE" id="PS51186">
    <property type="entry name" value="GNAT"/>
    <property type="match status" value="1"/>
</dbReference>
<dbReference type="CDD" id="cd04301">
    <property type="entry name" value="NAT_SF"/>
    <property type="match status" value="1"/>
</dbReference>
<dbReference type="InterPro" id="IPR045057">
    <property type="entry name" value="Gcn5-rel_NAT"/>
</dbReference>
<dbReference type="InterPro" id="IPR031165">
    <property type="entry name" value="GNAT_YJDJ"/>
</dbReference>
<dbReference type="Proteomes" id="UP000632222">
    <property type="component" value="Unassembled WGS sequence"/>
</dbReference>
<comment type="caution">
    <text evidence="3">The sequence shown here is derived from an EMBL/GenBank/DDBJ whole genome shotgun (WGS) entry which is preliminary data.</text>
</comment>
<gene>
    <name evidence="3" type="ORF">GCM10008938_43800</name>
</gene>
<dbReference type="EMBL" id="BMOD01000026">
    <property type="protein sequence ID" value="GGJ53059.1"/>
    <property type="molecule type" value="Genomic_DNA"/>
</dbReference>
<organism evidence="3 4">
    <name type="scientific">Deinococcus roseus</name>
    <dbReference type="NCBI Taxonomy" id="392414"/>
    <lineage>
        <taxon>Bacteria</taxon>
        <taxon>Thermotogati</taxon>
        <taxon>Deinococcota</taxon>
        <taxon>Deinococci</taxon>
        <taxon>Deinococcales</taxon>
        <taxon>Deinococcaceae</taxon>
        <taxon>Deinococcus</taxon>
    </lineage>
</organism>
<evidence type="ECO:0000259" key="1">
    <source>
        <dbReference type="PROSITE" id="PS51186"/>
    </source>
</evidence>
<evidence type="ECO:0000313" key="4">
    <source>
        <dbReference type="Proteomes" id="UP000632222"/>
    </source>
</evidence>
<dbReference type="PROSITE" id="PS51729">
    <property type="entry name" value="GNAT_YJDJ"/>
    <property type="match status" value="1"/>
</dbReference>
<dbReference type="Pfam" id="PF14542">
    <property type="entry name" value="Acetyltransf_CG"/>
    <property type="match status" value="1"/>
</dbReference>
<reference evidence="4" key="1">
    <citation type="journal article" date="2019" name="Int. J. Syst. Evol. Microbiol.">
        <title>The Global Catalogue of Microorganisms (GCM) 10K type strain sequencing project: providing services to taxonomists for standard genome sequencing and annotation.</title>
        <authorList>
            <consortium name="The Broad Institute Genomics Platform"/>
            <consortium name="The Broad Institute Genome Sequencing Center for Infectious Disease"/>
            <person name="Wu L."/>
            <person name="Ma J."/>
        </authorList>
    </citation>
    <scope>NUCLEOTIDE SEQUENCE [LARGE SCALE GENOMIC DNA]</scope>
    <source>
        <strain evidence="4">JCM 14370</strain>
    </source>
</reference>
<evidence type="ECO:0000259" key="2">
    <source>
        <dbReference type="PROSITE" id="PS51729"/>
    </source>
</evidence>
<dbReference type="PANTHER" id="PTHR31435:SF10">
    <property type="entry name" value="BSR4717 PROTEIN"/>
    <property type="match status" value="1"/>
</dbReference>
<dbReference type="InterPro" id="IPR000182">
    <property type="entry name" value="GNAT_dom"/>
</dbReference>
<sequence length="104" mass="11690">MSDLQITIKNNTEVQHYEALVNGEVVGFAEYRPLEHAVMFTHTEVNSSMEGKGVGSTLVRQALEETRASGKWVIPMCPFVVAFIRRHPEYLDAVKPQDRGIFGI</sequence>
<accession>A0ABQ2DC96</accession>
<name>A0ABQ2DC96_9DEIO</name>
<dbReference type="Gene3D" id="3.40.630.30">
    <property type="match status" value="1"/>
</dbReference>
<dbReference type="RefSeq" id="WP_189007020.1">
    <property type="nucleotide sequence ID" value="NZ_BMOD01000026.1"/>
</dbReference>
<dbReference type="PANTHER" id="PTHR31435">
    <property type="entry name" value="PROTEIN NATD1"/>
    <property type="match status" value="1"/>
</dbReference>
<dbReference type="SUPFAM" id="SSF55729">
    <property type="entry name" value="Acyl-CoA N-acyltransferases (Nat)"/>
    <property type="match status" value="1"/>
</dbReference>
<proteinExistence type="predicted"/>